<feature type="region of interest" description="Disordered" evidence="1">
    <location>
        <begin position="86"/>
        <end position="148"/>
    </location>
</feature>
<evidence type="ECO:0000313" key="4">
    <source>
        <dbReference type="RefSeq" id="XP_035675013.1"/>
    </source>
</evidence>
<feature type="transmembrane region" description="Helical" evidence="2">
    <location>
        <begin position="59"/>
        <end position="78"/>
    </location>
</feature>
<feature type="region of interest" description="Disordered" evidence="1">
    <location>
        <begin position="1"/>
        <end position="31"/>
    </location>
</feature>
<accession>A0A9J7L2N8</accession>
<reference evidence="3" key="1">
    <citation type="journal article" date="2020" name="Nat. Ecol. Evol.">
        <title>Deeply conserved synteny resolves early events in vertebrate evolution.</title>
        <authorList>
            <person name="Simakov O."/>
            <person name="Marletaz F."/>
            <person name="Yue J.X."/>
            <person name="O'Connell B."/>
            <person name="Jenkins J."/>
            <person name="Brandt A."/>
            <person name="Calef R."/>
            <person name="Tung C.H."/>
            <person name="Huang T.K."/>
            <person name="Schmutz J."/>
            <person name="Satoh N."/>
            <person name="Yu J.K."/>
            <person name="Putnam N.H."/>
            <person name="Green R.E."/>
            <person name="Rokhsar D.S."/>
        </authorList>
    </citation>
    <scope>NUCLEOTIDE SEQUENCE [LARGE SCALE GENOMIC DNA]</scope>
    <source>
        <strain evidence="3">S238N-H82</strain>
    </source>
</reference>
<keyword evidence="2" id="KW-1133">Transmembrane helix</keyword>
<organism evidence="3 4">
    <name type="scientific">Branchiostoma floridae</name>
    <name type="common">Florida lancelet</name>
    <name type="synonym">Amphioxus</name>
    <dbReference type="NCBI Taxonomy" id="7739"/>
    <lineage>
        <taxon>Eukaryota</taxon>
        <taxon>Metazoa</taxon>
        <taxon>Chordata</taxon>
        <taxon>Cephalochordata</taxon>
        <taxon>Leptocardii</taxon>
        <taxon>Amphioxiformes</taxon>
        <taxon>Branchiostomatidae</taxon>
        <taxon>Branchiostoma</taxon>
    </lineage>
</organism>
<dbReference type="AlphaFoldDB" id="A0A9J7L2N8"/>
<keyword evidence="3" id="KW-1185">Reference proteome</keyword>
<dbReference type="RefSeq" id="XP_035675013.1">
    <property type="nucleotide sequence ID" value="XM_035819120.1"/>
</dbReference>
<evidence type="ECO:0000313" key="3">
    <source>
        <dbReference type="Proteomes" id="UP000001554"/>
    </source>
</evidence>
<dbReference type="Proteomes" id="UP000001554">
    <property type="component" value="Chromosome 4"/>
</dbReference>
<keyword evidence="2" id="KW-0472">Membrane</keyword>
<feature type="compositionally biased region" description="Acidic residues" evidence="1">
    <location>
        <begin position="104"/>
        <end position="131"/>
    </location>
</feature>
<name>A0A9J7L2N8_BRAFL</name>
<evidence type="ECO:0000256" key="1">
    <source>
        <dbReference type="SAM" id="MobiDB-lite"/>
    </source>
</evidence>
<sequence length="148" mass="15956">MGKLTVEASGKTDPEDPPPYPLEPLPTYKPGLQTNIVVPEAEPGQPPARPRRCPKKCGTIVLVTVCVVLVVAVVMLGIKLGKKHMMAGKHGCRDRGEEGRMGDDDCEEMGDMDEMGDEEPQSDEQDGDADEQNPNSRWCPGGTGSHNC</sequence>
<protein>
    <submittedName>
        <fullName evidence="4">Uncharacterized protein LOC118414851 isoform X2</fullName>
    </submittedName>
</protein>
<keyword evidence="2" id="KW-0812">Transmembrane</keyword>
<gene>
    <name evidence="4" type="primary">LOC118414851</name>
</gene>
<evidence type="ECO:0000256" key="2">
    <source>
        <dbReference type="SAM" id="Phobius"/>
    </source>
</evidence>
<proteinExistence type="predicted"/>
<reference evidence="4" key="2">
    <citation type="submission" date="2025-08" db="UniProtKB">
        <authorList>
            <consortium name="RefSeq"/>
        </authorList>
    </citation>
    <scope>IDENTIFICATION</scope>
    <source>
        <strain evidence="4">S238N-H82</strain>
        <tissue evidence="4">Testes</tissue>
    </source>
</reference>
<dbReference type="GeneID" id="118414851"/>
<feature type="compositionally biased region" description="Basic and acidic residues" evidence="1">
    <location>
        <begin position="91"/>
        <end position="103"/>
    </location>
</feature>